<dbReference type="EMBL" id="BMRE01000023">
    <property type="protein sequence ID" value="GGU50961.1"/>
    <property type="molecule type" value="Genomic_DNA"/>
</dbReference>
<gene>
    <name evidence="1" type="ORF">GCM10010178_49680</name>
</gene>
<protein>
    <submittedName>
        <fullName evidence="1">Uncharacterized protein</fullName>
    </submittedName>
</protein>
<reference evidence="2" key="1">
    <citation type="journal article" date="2019" name="Int. J. Syst. Evol. Microbiol.">
        <title>The Global Catalogue of Microorganisms (GCM) 10K type strain sequencing project: providing services to taxonomists for standard genome sequencing and annotation.</title>
        <authorList>
            <consortium name="The Broad Institute Genomics Platform"/>
            <consortium name="The Broad Institute Genome Sequencing Center for Infectious Disease"/>
            <person name="Wu L."/>
            <person name="Ma J."/>
        </authorList>
    </citation>
    <scope>NUCLEOTIDE SEQUENCE [LARGE SCALE GENOMIC DNA]</scope>
    <source>
        <strain evidence="2">JCM 3296</strain>
    </source>
</reference>
<accession>A0ABQ2USW9</accession>
<evidence type="ECO:0000313" key="2">
    <source>
        <dbReference type="Proteomes" id="UP000649573"/>
    </source>
</evidence>
<proteinExistence type="predicted"/>
<sequence>MDFESWFQYNFIQGKVMYYQVKHVWDVQNRIESTKPGDKFAKVAGGRGSGRMLRNQPLVGPPAPPQALRLCCPFRPSTW</sequence>
<comment type="caution">
    <text evidence="1">The sequence shown here is derived from an EMBL/GenBank/DDBJ whole genome shotgun (WGS) entry which is preliminary data.</text>
</comment>
<dbReference type="Proteomes" id="UP000649573">
    <property type="component" value="Unassembled WGS sequence"/>
</dbReference>
<name>A0ABQ2USW9_9PSEU</name>
<organism evidence="1 2">
    <name type="scientific">Lentzea flava</name>
    <dbReference type="NCBI Taxonomy" id="103732"/>
    <lineage>
        <taxon>Bacteria</taxon>
        <taxon>Bacillati</taxon>
        <taxon>Actinomycetota</taxon>
        <taxon>Actinomycetes</taxon>
        <taxon>Pseudonocardiales</taxon>
        <taxon>Pseudonocardiaceae</taxon>
        <taxon>Lentzea</taxon>
    </lineage>
</organism>
<evidence type="ECO:0000313" key="1">
    <source>
        <dbReference type="EMBL" id="GGU50961.1"/>
    </source>
</evidence>
<keyword evidence="2" id="KW-1185">Reference proteome</keyword>